<protein>
    <submittedName>
        <fullName evidence="9">Na+/H+ antiporter subunit B</fullName>
    </submittedName>
</protein>
<evidence type="ECO:0000256" key="2">
    <source>
        <dbReference type="ARBA" id="ARBA00009425"/>
    </source>
</evidence>
<name>A0AAU8LYU9_9BACT</name>
<dbReference type="AlphaFoldDB" id="A0AAU8LYU9"/>
<keyword evidence="5 7" id="KW-1133">Transmembrane helix</keyword>
<keyword evidence="3" id="KW-1003">Cell membrane</keyword>
<keyword evidence="4 7" id="KW-0812">Transmembrane</keyword>
<reference evidence="9" key="2">
    <citation type="submission" date="2024-06" db="EMBL/GenBank/DDBJ databases">
        <authorList>
            <person name="Plum-Jensen L.E."/>
            <person name="Schramm A."/>
            <person name="Marshall I.P.G."/>
        </authorList>
    </citation>
    <scope>NUCLEOTIDE SEQUENCE</scope>
    <source>
        <strain evidence="9">Rat1</strain>
    </source>
</reference>
<proteinExistence type="inferred from homology"/>
<accession>A0AAU8LYU9</accession>
<evidence type="ECO:0000256" key="3">
    <source>
        <dbReference type="ARBA" id="ARBA00022475"/>
    </source>
</evidence>
<dbReference type="GO" id="GO:0005886">
    <property type="term" value="C:plasma membrane"/>
    <property type="evidence" value="ECO:0007669"/>
    <property type="project" value="UniProtKB-SubCell"/>
</dbReference>
<evidence type="ECO:0000256" key="5">
    <source>
        <dbReference type="ARBA" id="ARBA00022989"/>
    </source>
</evidence>
<feature type="transmembrane region" description="Helical" evidence="7">
    <location>
        <begin position="35"/>
        <end position="56"/>
    </location>
</feature>
<evidence type="ECO:0000259" key="8">
    <source>
        <dbReference type="Pfam" id="PF04039"/>
    </source>
</evidence>
<dbReference type="InterPro" id="IPR050622">
    <property type="entry name" value="CPA3_antiporter_subunitB"/>
</dbReference>
<comment type="subcellular location">
    <subcellularLocation>
        <location evidence="1">Cell membrane</location>
        <topology evidence="1">Multi-pass membrane protein</topology>
    </subcellularLocation>
</comment>
<dbReference type="NCBIfam" id="NF009163">
    <property type="entry name" value="PRK12509.1"/>
    <property type="match status" value="1"/>
</dbReference>
<comment type="similarity">
    <text evidence="2">Belongs to the CPA3 antiporters (TC 2.A.63) subunit B family.</text>
</comment>
<evidence type="ECO:0000256" key="4">
    <source>
        <dbReference type="ARBA" id="ARBA00022692"/>
    </source>
</evidence>
<dbReference type="PANTHER" id="PTHR33932:SF4">
    <property type="entry name" value="NA(+)_H(+) ANTIPORTER SUBUNIT B"/>
    <property type="match status" value="1"/>
</dbReference>
<dbReference type="KEGG" id="eaj:Q3M24_06305"/>
<feature type="transmembrane region" description="Helical" evidence="7">
    <location>
        <begin position="68"/>
        <end position="91"/>
    </location>
</feature>
<feature type="transmembrane region" description="Helical" evidence="7">
    <location>
        <begin position="111"/>
        <end position="133"/>
    </location>
</feature>
<feature type="transmembrane region" description="Helical" evidence="7">
    <location>
        <begin position="12"/>
        <end position="29"/>
    </location>
</feature>
<evidence type="ECO:0000256" key="1">
    <source>
        <dbReference type="ARBA" id="ARBA00004651"/>
    </source>
</evidence>
<reference evidence="9" key="1">
    <citation type="journal article" date="2024" name="Syst. Appl. Microbiol.">
        <title>First single-strain enrichments of Electrothrix cable bacteria, description of E. aestuarii sp. nov. and E. rattekaaiensis sp. nov., and proposal of a cable bacteria taxonomy following the rules of the SeqCode.</title>
        <authorList>
            <person name="Plum-Jensen L.E."/>
            <person name="Schramm A."/>
            <person name="Marshall I.P.G."/>
        </authorList>
    </citation>
    <scope>NUCLEOTIDE SEQUENCE</scope>
    <source>
        <strain evidence="9">Rat1</strain>
    </source>
</reference>
<dbReference type="PANTHER" id="PTHR33932">
    <property type="entry name" value="NA(+)/H(+) ANTIPORTER SUBUNIT B"/>
    <property type="match status" value="1"/>
</dbReference>
<evidence type="ECO:0000256" key="7">
    <source>
        <dbReference type="SAM" id="Phobius"/>
    </source>
</evidence>
<keyword evidence="6 7" id="KW-0472">Membrane</keyword>
<organism evidence="9">
    <name type="scientific">Candidatus Electrothrix aestuarii</name>
    <dbReference type="NCBI Taxonomy" id="3062594"/>
    <lineage>
        <taxon>Bacteria</taxon>
        <taxon>Pseudomonadati</taxon>
        <taxon>Thermodesulfobacteriota</taxon>
        <taxon>Desulfobulbia</taxon>
        <taxon>Desulfobulbales</taxon>
        <taxon>Desulfobulbaceae</taxon>
        <taxon>Candidatus Electrothrix</taxon>
    </lineage>
</organism>
<evidence type="ECO:0000256" key="6">
    <source>
        <dbReference type="ARBA" id="ARBA00023136"/>
    </source>
</evidence>
<dbReference type="Pfam" id="PF04039">
    <property type="entry name" value="MnhB"/>
    <property type="match status" value="1"/>
</dbReference>
<gene>
    <name evidence="9" type="ORF">Q3M24_06305</name>
</gene>
<dbReference type="EMBL" id="CP159373">
    <property type="protein sequence ID" value="XCN74354.1"/>
    <property type="molecule type" value="Genomic_DNA"/>
</dbReference>
<sequence>MHSMILSTATRYLLPLLLMFSIFLLLRGHNEPGGGFTGGLVAAAALVLYGLALGLRSARQLLGIDPRMLIYVGLLTAVVSGLPGLLSGQVFMTGLWSTQTLPVIGKLGTPLLFDVGVYLVVIGVTLTIIFALMENETDSKTGSIKEE</sequence>
<feature type="domain" description="Na+/H+ antiporter MnhB subunit-related protein" evidence="8">
    <location>
        <begin position="5"/>
        <end position="127"/>
    </location>
</feature>
<evidence type="ECO:0000313" key="9">
    <source>
        <dbReference type="EMBL" id="XCN74354.1"/>
    </source>
</evidence>
<dbReference type="InterPro" id="IPR007182">
    <property type="entry name" value="MnhB"/>
</dbReference>